<evidence type="ECO:0000313" key="1">
    <source>
        <dbReference type="EMBL" id="MFD1736093.1"/>
    </source>
</evidence>
<reference evidence="2" key="1">
    <citation type="journal article" date="2019" name="Int. J. Syst. Evol. Microbiol.">
        <title>The Global Catalogue of Microorganisms (GCM) 10K type strain sequencing project: providing services to taxonomists for standard genome sequencing and annotation.</title>
        <authorList>
            <consortium name="The Broad Institute Genomics Platform"/>
            <consortium name="The Broad Institute Genome Sequencing Center for Infectious Disease"/>
            <person name="Wu L."/>
            <person name="Ma J."/>
        </authorList>
    </citation>
    <scope>NUCLEOTIDE SEQUENCE [LARGE SCALE GENOMIC DNA]</scope>
    <source>
        <strain evidence="2">CCUG 49339</strain>
    </source>
</reference>
<gene>
    <name evidence="1" type="ORF">ACFSCX_05895</name>
</gene>
<sequence length="64" mass="7297">MNQTLAERIYEVIASKGEPMPLPDIQQAIEDKPISSIRGRIYDNLGKLFKKIARGVYWIGLRGH</sequence>
<dbReference type="Proteomes" id="UP001597214">
    <property type="component" value="Unassembled WGS sequence"/>
</dbReference>
<dbReference type="RefSeq" id="WP_377927238.1">
    <property type="nucleotide sequence ID" value="NZ_JBHUEM010000005.1"/>
</dbReference>
<accession>A0ABW4LPX1</accession>
<keyword evidence="2" id="KW-1185">Reference proteome</keyword>
<proteinExistence type="predicted"/>
<organism evidence="1 2">
    <name type="scientific">Bacillus salitolerans</name>
    <dbReference type="NCBI Taxonomy" id="1437434"/>
    <lineage>
        <taxon>Bacteria</taxon>
        <taxon>Bacillati</taxon>
        <taxon>Bacillota</taxon>
        <taxon>Bacilli</taxon>
        <taxon>Bacillales</taxon>
        <taxon>Bacillaceae</taxon>
        <taxon>Bacillus</taxon>
    </lineage>
</organism>
<evidence type="ECO:0008006" key="3">
    <source>
        <dbReference type="Google" id="ProtNLM"/>
    </source>
</evidence>
<evidence type="ECO:0000313" key="2">
    <source>
        <dbReference type="Proteomes" id="UP001597214"/>
    </source>
</evidence>
<comment type="caution">
    <text evidence="1">The sequence shown here is derived from an EMBL/GenBank/DDBJ whole genome shotgun (WGS) entry which is preliminary data.</text>
</comment>
<dbReference type="EMBL" id="JBHUEM010000005">
    <property type="protein sequence ID" value="MFD1736093.1"/>
    <property type="molecule type" value="Genomic_DNA"/>
</dbReference>
<protein>
    <recommendedName>
        <fullName evidence="3">HTH HARE-type domain-containing protein</fullName>
    </recommendedName>
</protein>
<name>A0ABW4LPX1_9BACI</name>